<dbReference type="OrthoDB" id="7055710at2"/>
<dbReference type="GO" id="GO:0016787">
    <property type="term" value="F:hydrolase activity"/>
    <property type="evidence" value="ECO:0007669"/>
    <property type="project" value="UniProtKB-KW"/>
</dbReference>
<dbReference type="KEGG" id="bsan:CHH28_07370"/>
<dbReference type="GO" id="GO:0016020">
    <property type="term" value="C:membrane"/>
    <property type="evidence" value="ECO:0007669"/>
    <property type="project" value="TreeGrafter"/>
</dbReference>
<reference evidence="2 3" key="1">
    <citation type="submission" date="2017-07" db="EMBL/GenBank/DDBJ databases">
        <title>Annotated genome sequence of Bacterioplanes sanyensis isolated from Red Sea.</title>
        <authorList>
            <person name="Rehman Z.U."/>
        </authorList>
    </citation>
    <scope>NUCLEOTIDE SEQUENCE [LARGE SCALE GENOMIC DNA]</scope>
    <source>
        <strain evidence="2 3">NV9</strain>
    </source>
</reference>
<dbReference type="PANTHER" id="PTHR43798:SF33">
    <property type="entry name" value="HYDROLASE, PUTATIVE (AFU_ORTHOLOGUE AFUA_2G14860)-RELATED"/>
    <property type="match status" value="1"/>
</dbReference>
<dbReference type="InterPro" id="IPR050266">
    <property type="entry name" value="AB_hydrolase_sf"/>
</dbReference>
<name>A0A222FIM2_9GAMM</name>
<feature type="domain" description="AB hydrolase-1" evidence="1">
    <location>
        <begin position="76"/>
        <end position="269"/>
    </location>
</feature>
<evidence type="ECO:0000313" key="2">
    <source>
        <dbReference type="EMBL" id="ASP38502.1"/>
    </source>
</evidence>
<dbReference type="RefSeq" id="WP_094059694.1">
    <property type="nucleotide sequence ID" value="NZ_CP022530.1"/>
</dbReference>
<evidence type="ECO:0000259" key="1">
    <source>
        <dbReference type="Pfam" id="PF12697"/>
    </source>
</evidence>
<sequence length="288" mass="31243">MNAMTLLRLRNAVLGRLMPEKTAVTFANYFLTPRLPAIKPWEQDVEQRGKRSFFGKDNQYSALHWSTDENRTGQTVLLVHGWESRATHMSQLIEPLLALGLDVVAIDGPAHGQSAGTTSNPVAFAHAITAAERSFGPFVAIVGHSMGGAAVAIAGEFSVHPQSYVLLAAPASLLQVLQSYASFVGLPSRCRREFISAVESAVGVPASRIHTGQLLALCKKPTLIIHSSDDVEVPVMAAQHIQQSLPDAEVWHPSGLGHRRLLKDAQVAERVAQFIADNTSSIQQRRYG</sequence>
<accession>A0A222FIM2</accession>
<dbReference type="Gene3D" id="3.40.50.1820">
    <property type="entry name" value="alpha/beta hydrolase"/>
    <property type="match status" value="1"/>
</dbReference>
<dbReference type="EMBL" id="CP022530">
    <property type="protein sequence ID" value="ASP38502.1"/>
    <property type="molecule type" value="Genomic_DNA"/>
</dbReference>
<dbReference type="SUPFAM" id="SSF53474">
    <property type="entry name" value="alpha/beta-Hydrolases"/>
    <property type="match status" value="1"/>
</dbReference>
<protein>
    <submittedName>
        <fullName evidence="2">Alpha/beta hydrolase</fullName>
    </submittedName>
</protein>
<dbReference type="InterPro" id="IPR029058">
    <property type="entry name" value="AB_hydrolase_fold"/>
</dbReference>
<dbReference type="Pfam" id="PF12697">
    <property type="entry name" value="Abhydrolase_6"/>
    <property type="match status" value="1"/>
</dbReference>
<dbReference type="InterPro" id="IPR000073">
    <property type="entry name" value="AB_hydrolase_1"/>
</dbReference>
<proteinExistence type="predicted"/>
<keyword evidence="2" id="KW-0378">Hydrolase</keyword>
<evidence type="ECO:0000313" key="3">
    <source>
        <dbReference type="Proteomes" id="UP000202440"/>
    </source>
</evidence>
<dbReference type="PANTHER" id="PTHR43798">
    <property type="entry name" value="MONOACYLGLYCEROL LIPASE"/>
    <property type="match status" value="1"/>
</dbReference>
<dbReference type="AlphaFoldDB" id="A0A222FIM2"/>
<organism evidence="2 3">
    <name type="scientific">Bacterioplanes sanyensis</name>
    <dbReference type="NCBI Taxonomy" id="1249553"/>
    <lineage>
        <taxon>Bacteria</taxon>
        <taxon>Pseudomonadati</taxon>
        <taxon>Pseudomonadota</taxon>
        <taxon>Gammaproteobacteria</taxon>
        <taxon>Oceanospirillales</taxon>
        <taxon>Oceanospirillaceae</taxon>
        <taxon>Bacterioplanes</taxon>
    </lineage>
</organism>
<dbReference type="Proteomes" id="UP000202440">
    <property type="component" value="Chromosome"/>
</dbReference>
<keyword evidence="3" id="KW-1185">Reference proteome</keyword>
<gene>
    <name evidence="2" type="ORF">CHH28_07370</name>
</gene>